<dbReference type="HOGENOM" id="CLU_281416_0_0_10"/>
<gene>
    <name evidence="3" type="ordered locus">Cycma_3897</name>
</gene>
<dbReference type="Gene3D" id="2.130.10.130">
    <property type="entry name" value="Integrin alpha, N-terminal"/>
    <property type="match status" value="3"/>
</dbReference>
<keyword evidence="1" id="KW-0732">Signal</keyword>
<protein>
    <submittedName>
        <fullName evidence="3">FG-GAP repeat protein</fullName>
    </submittedName>
</protein>
<dbReference type="EMBL" id="CP002955">
    <property type="protein sequence ID" value="AEL27606.1"/>
    <property type="molecule type" value="Genomic_DNA"/>
</dbReference>
<dbReference type="Proteomes" id="UP000001635">
    <property type="component" value="Chromosome"/>
</dbReference>
<evidence type="ECO:0000313" key="3">
    <source>
        <dbReference type="EMBL" id="AEL27606.1"/>
    </source>
</evidence>
<proteinExistence type="predicted"/>
<dbReference type="OrthoDB" id="9816120at2"/>
<dbReference type="Pfam" id="PF07593">
    <property type="entry name" value="UnbV_ASPIC"/>
    <property type="match status" value="1"/>
</dbReference>
<dbReference type="STRING" id="880070.Cycma_3897"/>
<dbReference type="PROSITE" id="PS51257">
    <property type="entry name" value="PROKAR_LIPOPROTEIN"/>
    <property type="match status" value="1"/>
</dbReference>
<dbReference type="InterPro" id="IPR028994">
    <property type="entry name" value="Integrin_alpha_N"/>
</dbReference>
<feature type="domain" description="ASPIC/UnbV" evidence="2">
    <location>
        <begin position="517"/>
        <end position="583"/>
    </location>
</feature>
<accession>G0J5H0</accession>
<dbReference type="KEGG" id="cmr:Cycma_3897"/>
<sequence length="1092" mass="122724">MKIAVVALLFFTLFACSESRNEEFLFKSIPSEISDLNFINELKESANLSILYYLYFYNGGGVAIGDINNDGLQDIYLTGNQVANKLFLNKGNMVFEDITDKAGVAGLADWNTGVTMADINGDGYLDIYVCAVVGIHGFKGKNELFINNGDLTFSEEGKKYGLDFKNYSTMASFFDYDNDGDLDMYLLNHSVHTDNSYGPAAIRHERTEESGDKLLRNEGGNFIDVSQDAGIFGGANGYGLGLATADFNNDGFTDLYISNDFHEDDYYYVNNGDGTFTEQLKDKFSQVSRFSMGNDAVDINQDGFVDIVTLDMLPEDEKVLKSSMSDDPIYTHDLKIERLNYHPQYARNMLQINRGGEYFQEVALYSGVSATDWSWSPLFADFDLDGKQDLFISTGISRRPNDHDYINYISSEEVERQFNASNKLDQEALNKMPSGKVKNYIFKGEDQLKFIDQTGKWMVDQPNLSTGAAWADLDNDGDLDLVTNTINEPATLYRNDLNENSAYLKIKVNFMAPNTFGVGTKVITWHHGKMQMKQLFTSRGFQSSSEHLVHFGFGNSLQVDSLYVIWPDNTIEKKYDIAVNQTLELTPFEVRDKVDYLSVFPEPDTWFQKVDDLPGLNYKHQENRFIDFNRQKLIPYKISDRGPAVVVKDLDGNGSDDIFFGGAKSQPSRIFLQDGNGFVEKYYSEIGFDSLHEDVSAIIEDLNNDGINDLFVVSAGGEFTAGNEALKDRLLINDGKDFYRQELPSYRENGSVVKAHDYDKDGDIDLFIGGAAVSKDFGKIPKSVLLKNEVGTFKIIGNEVLENVGMVTDAVWTDFDGDSWVDLIVVGEWMSPRFFQNHEGILKDITGEILDQELTGLWQAIIPFDINGDGATDYLLGNWGLNSKFSSKESFPLKMYYADFDENGSTETIVAYEKDENYYTVAGLDELGSQMNFFKRKFTSYKDFAGKPLKELFDDEQLDHSNLLTAEQLASGYLLNVKGKFKFESFDASLQVAPLTTFLKYDFNGDGKEEVMAGGNYFGVSPYHGRLGSLSGNTITSEGKIIEGNQLGLNFSQKAVRGLDIINFNGTHYVLVTFNNDKPDFYKLRQVNQSQK</sequence>
<evidence type="ECO:0000259" key="2">
    <source>
        <dbReference type="Pfam" id="PF07593"/>
    </source>
</evidence>
<dbReference type="InterPro" id="IPR011519">
    <property type="entry name" value="UnbV_ASPIC"/>
</dbReference>
<dbReference type="PANTHER" id="PTHR16026">
    <property type="entry name" value="CARTILAGE ACIDIC PROTEIN 1"/>
    <property type="match status" value="1"/>
</dbReference>
<dbReference type="AlphaFoldDB" id="G0J5H0"/>
<dbReference type="Pfam" id="PF13517">
    <property type="entry name" value="FG-GAP_3"/>
    <property type="match status" value="4"/>
</dbReference>
<evidence type="ECO:0000313" key="4">
    <source>
        <dbReference type="Proteomes" id="UP000001635"/>
    </source>
</evidence>
<evidence type="ECO:0000256" key="1">
    <source>
        <dbReference type="ARBA" id="ARBA00022729"/>
    </source>
</evidence>
<dbReference type="InterPro" id="IPR027039">
    <property type="entry name" value="Crtac1"/>
</dbReference>
<organism evidence="3 4">
    <name type="scientific">Cyclobacterium marinum (strain ATCC 25205 / DSM 745 / LMG 13164 / NCIMB 1802)</name>
    <name type="common">Flectobacillus marinus</name>
    <dbReference type="NCBI Taxonomy" id="880070"/>
    <lineage>
        <taxon>Bacteria</taxon>
        <taxon>Pseudomonadati</taxon>
        <taxon>Bacteroidota</taxon>
        <taxon>Cytophagia</taxon>
        <taxon>Cytophagales</taxon>
        <taxon>Cyclobacteriaceae</taxon>
        <taxon>Cyclobacterium</taxon>
    </lineage>
</organism>
<dbReference type="eggNOG" id="COG4888">
    <property type="taxonomic scope" value="Bacteria"/>
</dbReference>
<dbReference type="InterPro" id="IPR013517">
    <property type="entry name" value="FG-GAP"/>
</dbReference>
<name>G0J5H0_CYCMS</name>
<reference evidence="4" key="1">
    <citation type="submission" date="2011-07" db="EMBL/GenBank/DDBJ databases">
        <title>The complete genome of Cyclobacterium marinum DSM 745.</title>
        <authorList>
            <person name="Lucas S."/>
            <person name="Han J."/>
            <person name="Lapidus A."/>
            <person name="Bruce D."/>
            <person name="Goodwin L."/>
            <person name="Pitluck S."/>
            <person name="Peters L."/>
            <person name="Kyrpides N."/>
            <person name="Mavromatis K."/>
            <person name="Ivanova N."/>
            <person name="Ovchinnikova G."/>
            <person name="Chertkov O."/>
            <person name="Detter J.C."/>
            <person name="Tapia R."/>
            <person name="Han C."/>
            <person name="Land M."/>
            <person name="Hauser L."/>
            <person name="Markowitz V."/>
            <person name="Cheng J.-F."/>
            <person name="Hugenholtz P."/>
            <person name="Woyke T."/>
            <person name="Wu D."/>
            <person name="Tindall B."/>
            <person name="Schuetze A."/>
            <person name="Brambilla E."/>
            <person name="Klenk H.-P."/>
            <person name="Eisen J.A."/>
        </authorList>
    </citation>
    <scope>NUCLEOTIDE SEQUENCE [LARGE SCALE GENOMIC DNA]</scope>
    <source>
        <strain evidence="4">ATCC 25205 / DSM 745 / LMG 13164 / NCIMB 1802</strain>
    </source>
</reference>
<dbReference type="RefSeq" id="WP_014021891.1">
    <property type="nucleotide sequence ID" value="NC_015914.1"/>
</dbReference>
<keyword evidence="4" id="KW-1185">Reference proteome</keyword>
<dbReference type="SUPFAM" id="SSF69318">
    <property type="entry name" value="Integrin alpha N-terminal domain"/>
    <property type="match status" value="2"/>
</dbReference>
<dbReference type="PANTHER" id="PTHR16026:SF0">
    <property type="entry name" value="CARTILAGE ACIDIC PROTEIN 1"/>
    <property type="match status" value="1"/>
</dbReference>